<keyword evidence="2" id="KW-1185">Reference proteome</keyword>
<evidence type="ECO:0000313" key="1">
    <source>
        <dbReference type="EMBL" id="MBK5897712.1"/>
    </source>
</evidence>
<evidence type="ECO:0000313" key="2">
    <source>
        <dbReference type="Proteomes" id="UP000604730"/>
    </source>
</evidence>
<accession>A0ABS1J0N9</accession>
<dbReference type="RefSeq" id="WP_208429178.1">
    <property type="nucleotide sequence ID" value="NZ_JAEPRJ010000001.1"/>
</dbReference>
<protein>
    <submittedName>
        <fullName evidence="1">GrdX family protein</fullName>
    </submittedName>
</protein>
<name>A0ABS1J0N9_9FIRM</name>
<dbReference type="NCBIfam" id="NF038093">
    <property type="entry name" value="GrdX"/>
    <property type="match status" value="1"/>
</dbReference>
<sequence length="129" mass="14557">MKKQEVLIVTNNPLVKEKIEGNYNIDFVEGDILNVMEKLRDMIHKGSVLLTHPLSGSIKPGQTPYKSVMVHIVEGDVDADSLLMIEDAIDNCKKFVKRADEFREGTDEDKQFIDFTLISSGIESFEALK</sequence>
<reference evidence="1 2" key="1">
    <citation type="submission" date="2021-01" db="EMBL/GenBank/DDBJ databases">
        <title>Isolation and description of Catonella massiliensis sp. nov., a novel Catonella species, isolated from a stable periodontitis subject.</title>
        <authorList>
            <person name="Antezack A."/>
            <person name="Boxberger M."/>
            <person name="La Scola B."/>
            <person name="Monnet-Corti V."/>
        </authorList>
    </citation>
    <scope>NUCLEOTIDE SEQUENCE [LARGE SCALE GENOMIC DNA]</scope>
    <source>
        <strain evidence="1 2">Marseille-Q4567</strain>
    </source>
</reference>
<proteinExistence type="predicted"/>
<dbReference type="InterPro" id="IPR047735">
    <property type="entry name" value="GrdX-like"/>
</dbReference>
<gene>
    <name evidence="1" type="ORF">JJN12_07975</name>
</gene>
<comment type="caution">
    <text evidence="1">The sequence shown here is derived from an EMBL/GenBank/DDBJ whole genome shotgun (WGS) entry which is preliminary data.</text>
</comment>
<organism evidence="1 2">
    <name type="scientific">Catonella massiliensis</name>
    <dbReference type="NCBI Taxonomy" id="2799636"/>
    <lineage>
        <taxon>Bacteria</taxon>
        <taxon>Bacillati</taxon>
        <taxon>Bacillota</taxon>
        <taxon>Clostridia</taxon>
        <taxon>Lachnospirales</taxon>
        <taxon>Lachnospiraceae</taxon>
        <taxon>Catonella</taxon>
    </lineage>
</organism>
<dbReference type="Proteomes" id="UP000604730">
    <property type="component" value="Unassembled WGS sequence"/>
</dbReference>
<dbReference type="EMBL" id="JAEPRJ010000001">
    <property type="protein sequence ID" value="MBK5897712.1"/>
    <property type="molecule type" value="Genomic_DNA"/>
</dbReference>